<gene>
    <name evidence="1" type="ORF">P5673_009592</name>
</gene>
<name>A0AAD9QRQ7_ACRCE</name>
<proteinExistence type="predicted"/>
<keyword evidence="2" id="KW-1185">Reference proteome</keyword>
<evidence type="ECO:0000313" key="1">
    <source>
        <dbReference type="EMBL" id="KAK2566145.1"/>
    </source>
</evidence>
<dbReference type="Proteomes" id="UP001249851">
    <property type="component" value="Unassembled WGS sequence"/>
</dbReference>
<protein>
    <submittedName>
        <fullName evidence="1">Uncharacterized protein</fullName>
    </submittedName>
</protein>
<dbReference type="EMBL" id="JARQWQ010000017">
    <property type="protein sequence ID" value="KAK2566145.1"/>
    <property type="molecule type" value="Genomic_DNA"/>
</dbReference>
<dbReference type="AlphaFoldDB" id="A0AAD9QRQ7"/>
<accession>A0AAD9QRQ7</accession>
<organism evidence="1 2">
    <name type="scientific">Acropora cervicornis</name>
    <name type="common">Staghorn coral</name>
    <dbReference type="NCBI Taxonomy" id="6130"/>
    <lineage>
        <taxon>Eukaryota</taxon>
        <taxon>Metazoa</taxon>
        <taxon>Cnidaria</taxon>
        <taxon>Anthozoa</taxon>
        <taxon>Hexacorallia</taxon>
        <taxon>Scleractinia</taxon>
        <taxon>Astrocoeniina</taxon>
        <taxon>Acroporidae</taxon>
        <taxon>Acropora</taxon>
    </lineage>
</organism>
<evidence type="ECO:0000313" key="2">
    <source>
        <dbReference type="Proteomes" id="UP001249851"/>
    </source>
</evidence>
<sequence length="147" mass="16834">SNAFDDIAEVVDTLGDKYQSGLTWSNELQRKLKLVKRVSVKSHMKTFLNSGNIKAAKQVKKAFEYDGGLHGVHVTICYLDRPQQSPKWKWEGVISINNVKHRDHGMRAWRAYGIGKEKFVSRSDFENLENFSLPHLTVVKDALHPKQ</sequence>
<feature type="non-terminal residue" evidence="1">
    <location>
        <position position="1"/>
    </location>
</feature>
<reference evidence="1" key="1">
    <citation type="journal article" date="2023" name="G3 (Bethesda)">
        <title>Whole genome assembly and annotation of the endangered Caribbean coral Acropora cervicornis.</title>
        <authorList>
            <person name="Selwyn J.D."/>
            <person name="Vollmer S.V."/>
        </authorList>
    </citation>
    <scope>NUCLEOTIDE SEQUENCE</scope>
    <source>
        <strain evidence="1">K2</strain>
    </source>
</reference>
<reference evidence="1" key="2">
    <citation type="journal article" date="2023" name="Science">
        <title>Genomic signatures of disease resistance in endangered staghorn corals.</title>
        <authorList>
            <person name="Vollmer S.V."/>
            <person name="Selwyn J.D."/>
            <person name="Despard B.A."/>
            <person name="Roesel C.L."/>
        </authorList>
    </citation>
    <scope>NUCLEOTIDE SEQUENCE</scope>
    <source>
        <strain evidence="1">K2</strain>
    </source>
</reference>
<feature type="non-terminal residue" evidence="1">
    <location>
        <position position="147"/>
    </location>
</feature>
<comment type="caution">
    <text evidence="1">The sequence shown here is derived from an EMBL/GenBank/DDBJ whole genome shotgun (WGS) entry which is preliminary data.</text>
</comment>